<dbReference type="Proteomes" id="UP001431784">
    <property type="component" value="Unassembled WGS sequence"/>
</dbReference>
<reference evidence="1" key="1">
    <citation type="submission" date="2023-02" db="EMBL/GenBank/DDBJ databases">
        <title>Description of Roseinatronobacter alkalisoli sp. nov., an alkaliphilic bacerium isolated from soda soil.</title>
        <authorList>
            <person name="Wei W."/>
        </authorList>
    </citation>
    <scope>NUCLEOTIDE SEQUENCE</scope>
    <source>
        <strain evidence="1">HJB301</strain>
    </source>
</reference>
<keyword evidence="2" id="KW-1185">Reference proteome</keyword>
<protein>
    <submittedName>
        <fullName evidence="1">Uncharacterized protein</fullName>
    </submittedName>
</protein>
<name>A0ABT5T5H6_9RHOB</name>
<evidence type="ECO:0000313" key="2">
    <source>
        <dbReference type="Proteomes" id="UP001431784"/>
    </source>
</evidence>
<accession>A0ABT5T5H6</accession>
<comment type="caution">
    <text evidence="1">The sequence shown here is derived from an EMBL/GenBank/DDBJ whole genome shotgun (WGS) entry which is preliminary data.</text>
</comment>
<sequence>MSATVYAADLSADLGFGRNMPPKFWSWCEKHNLRAIEGKPYAFDRDKVQDVISASRGAK</sequence>
<organism evidence="1 2">
    <name type="scientific">Roseinatronobacter alkalisoli</name>
    <dbReference type="NCBI Taxonomy" id="3028235"/>
    <lineage>
        <taxon>Bacteria</taxon>
        <taxon>Pseudomonadati</taxon>
        <taxon>Pseudomonadota</taxon>
        <taxon>Alphaproteobacteria</taxon>
        <taxon>Rhodobacterales</taxon>
        <taxon>Paracoccaceae</taxon>
        <taxon>Roseinatronobacter</taxon>
    </lineage>
</organism>
<gene>
    <name evidence="1" type="ORF">PUT78_03820</name>
</gene>
<dbReference type="EMBL" id="JAQZSM010000002">
    <property type="protein sequence ID" value="MDD7970219.1"/>
    <property type="molecule type" value="Genomic_DNA"/>
</dbReference>
<evidence type="ECO:0000313" key="1">
    <source>
        <dbReference type="EMBL" id="MDD7970219.1"/>
    </source>
</evidence>
<dbReference type="RefSeq" id="WP_274350807.1">
    <property type="nucleotide sequence ID" value="NZ_JAQZSM010000002.1"/>
</dbReference>
<proteinExistence type="predicted"/>